<proteinExistence type="predicted"/>
<comment type="caution">
    <text evidence="1">The sequence shown here is derived from an EMBL/GenBank/DDBJ whole genome shotgun (WGS) entry which is preliminary data.</text>
</comment>
<evidence type="ECO:0000313" key="1">
    <source>
        <dbReference type="EMBL" id="KAF2868614.1"/>
    </source>
</evidence>
<gene>
    <name evidence="1" type="ORF">BDV95DRAFT_117556</name>
</gene>
<reference evidence="1 2" key="1">
    <citation type="submission" date="2020-01" db="EMBL/GenBank/DDBJ databases">
        <authorList>
            <consortium name="DOE Joint Genome Institute"/>
            <person name="Haridas S."/>
            <person name="Albert R."/>
            <person name="Binder M."/>
            <person name="Bloem J."/>
            <person name="Labutti K."/>
            <person name="Salamov A."/>
            <person name="Andreopoulos B."/>
            <person name="Baker S.E."/>
            <person name="Barry K."/>
            <person name="Bills G."/>
            <person name="Bluhm B.H."/>
            <person name="Cannon C."/>
            <person name="Castanera R."/>
            <person name="Culley D.E."/>
            <person name="Daum C."/>
            <person name="Ezra D."/>
            <person name="Gonzalez J.B."/>
            <person name="Henrissat B."/>
            <person name="Kuo A."/>
            <person name="Liang C."/>
            <person name="Lipzen A."/>
            <person name="Lutzoni F."/>
            <person name="Magnuson J."/>
            <person name="Mondo S."/>
            <person name="Nolan M."/>
            <person name="Ohm R."/>
            <person name="Pangilinan J."/>
            <person name="Park H.-J.H."/>
            <person name="Ramirez L."/>
            <person name="Alfaro M."/>
            <person name="Sun H."/>
            <person name="Tritt A."/>
            <person name="Yoshinaga Y."/>
            <person name="Zwiers L.-H.L."/>
            <person name="Turgeon B.G."/>
            <person name="Goodwin S.B."/>
            <person name="Spatafora J.W."/>
            <person name="Crous P.W."/>
            <person name="Grigoriev I.V."/>
        </authorList>
    </citation>
    <scope>NUCLEOTIDE SEQUENCE [LARGE SCALE GENOMIC DNA]</scope>
    <source>
        <strain evidence="1 2">CBS 611.86</strain>
    </source>
</reference>
<protein>
    <submittedName>
        <fullName evidence="1">Uncharacterized protein</fullName>
    </submittedName>
</protein>
<dbReference type="AlphaFoldDB" id="A0A7C8I1T8"/>
<accession>A0A7C8I1T8</accession>
<name>A0A7C8I1T8_9PLEO</name>
<dbReference type="EMBL" id="JAADJZ010000018">
    <property type="protein sequence ID" value="KAF2868614.1"/>
    <property type="molecule type" value="Genomic_DNA"/>
</dbReference>
<organism evidence="1 2">
    <name type="scientific">Massariosphaeria phaeospora</name>
    <dbReference type="NCBI Taxonomy" id="100035"/>
    <lineage>
        <taxon>Eukaryota</taxon>
        <taxon>Fungi</taxon>
        <taxon>Dikarya</taxon>
        <taxon>Ascomycota</taxon>
        <taxon>Pezizomycotina</taxon>
        <taxon>Dothideomycetes</taxon>
        <taxon>Pleosporomycetidae</taxon>
        <taxon>Pleosporales</taxon>
        <taxon>Pleosporales incertae sedis</taxon>
        <taxon>Massariosphaeria</taxon>
    </lineage>
</organism>
<dbReference type="Proteomes" id="UP000481861">
    <property type="component" value="Unassembled WGS sequence"/>
</dbReference>
<sequence length="207" mass="22888">MLYACRTSPGAAYKGSAAGGRGTPSHWSIWLEKLKSCGCAGAGPKCEPSERLAAIMCCTLSSVAWLPFPYSLERTLVRTSGLTCSKHCVWQILQIVMVNLCTSCPRLFANPPTSAHGCVDSLPNTKDAIKNGYSGRLCKQRWSEQKTCLWGVLFFKSRARSRHVVWKIMLCLRHYQGTRFLGSGMSLAYNGFLCRFRDRSQCASGNT</sequence>
<evidence type="ECO:0000313" key="2">
    <source>
        <dbReference type="Proteomes" id="UP000481861"/>
    </source>
</evidence>
<keyword evidence="2" id="KW-1185">Reference proteome</keyword>